<accession>A0ABP7EDL8</accession>
<reference evidence="3" key="1">
    <citation type="journal article" date="2019" name="Int. J. Syst. Evol. Microbiol.">
        <title>The Global Catalogue of Microorganisms (GCM) 10K type strain sequencing project: providing services to taxonomists for standard genome sequencing and annotation.</title>
        <authorList>
            <consortium name="The Broad Institute Genomics Platform"/>
            <consortium name="The Broad Institute Genome Sequencing Center for Infectious Disease"/>
            <person name="Wu L."/>
            <person name="Ma J."/>
        </authorList>
    </citation>
    <scope>NUCLEOTIDE SEQUENCE [LARGE SCALE GENOMIC DNA]</scope>
    <source>
        <strain evidence="3">JCM 16548</strain>
    </source>
</reference>
<keyword evidence="3" id="KW-1185">Reference proteome</keyword>
<evidence type="ECO:0000313" key="3">
    <source>
        <dbReference type="Proteomes" id="UP001500051"/>
    </source>
</evidence>
<evidence type="ECO:0000313" key="2">
    <source>
        <dbReference type="EMBL" id="GAA3717743.1"/>
    </source>
</evidence>
<comment type="caution">
    <text evidence="2">The sequence shown here is derived from an EMBL/GenBank/DDBJ whole genome shotgun (WGS) entry which is preliminary data.</text>
</comment>
<organism evidence="2 3">
    <name type="scientific">Microlunatus aurantiacus</name>
    <dbReference type="NCBI Taxonomy" id="446786"/>
    <lineage>
        <taxon>Bacteria</taxon>
        <taxon>Bacillati</taxon>
        <taxon>Actinomycetota</taxon>
        <taxon>Actinomycetes</taxon>
        <taxon>Propionibacteriales</taxon>
        <taxon>Propionibacteriaceae</taxon>
        <taxon>Microlunatus</taxon>
    </lineage>
</organism>
<proteinExistence type="predicted"/>
<dbReference type="Pfam" id="PF06089">
    <property type="entry name" value="Asparaginase_II"/>
    <property type="match status" value="1"/>
</dbReference>
<feature type="region of interest" description="Disordered" evidence="1">
    <location>
        <begin position="1"/>
        <end position="20"/>
    </location>
</feature>
<dbReference type="EMBL" id="BAAAYX010000026">
    <property type="protein sequence ID" value="GAA3717743.1"/>
    <property type="molecule type" value="Genomic_DNA"/>
</dbReference>
<feature type="compositionally biased region" description="Low complexity" evidence="1">
    <location>
        <begin position="1"/>
        <end position="10"/>
    </location>
</feature>
<sequence length="335" mass="34524">MTDLAAAPQSSSPPGPFESDPILVEVVRNGTVESVHHGRVAVTDPDGRLVRSLGAALAPMYPRSSSKPLQAVGLVRAGLDLPPDLLALVCASHSGEPFHVDAVRRILEHAGLGESDLQTPPDWPADEQATHDLIRAGGEKSAITMNCSGKHAGMLATAALNGWPTATYRDPDHPVQLAILQTIDDLAGEQAGLLAVDGCGAPLYAVSLYGLARSFGRIAGATEGPEARVAEAIRSHPQNVSGTRRDELALHRAIPGLVGKAGAEAVYAVGLADGTGVAIKISDGSPRARAAAMAATLQRLGLSAPTLDEQVATPVLGHGDRVGEIRPVAGAFARL</sequence>
<dbReference type="InterPro" id="IPR010349">
    <property type="entry name" value="Asparaginase_II"/>
</dbReference>
<protein>
    <submittedName>
        <fullName evidence="2">Asparaginase</fullName>
    </submittedName>
</protein>
<dbReference type="Proteomes" id="UP001500051">
    <property type="component" value="Unassembled WGS sequence"/>
</dbReference>
<evidence type="ECO:0000256" key="1">
    <source>
        <dbReference type="SAM" id="MobiDB-lite"/>
    </source>
</evidence>
<dbReference type="RefSeq" id="WP_344814437.1">
    <property type="nucleotide sequence ID" value="NZ_BAAAYX010000026.1"/>
</dbReference>
<dbReference type="PANTHER" id="PTHR42110">
    <property type="entry name" value="L-ASPARAGINASE, PUTATIVE (AFU_ORTHOLOGUE AFUA_3G11890)-RELATED"/>
    <property type="match status" value="1"/>
</dbReference>
<dbReference type="PANTHER" id="PTHR42110:SF1">
    <property type="entry name" value="L-ASPARAGINASE, PUTATIVE (AFU_ORTHOLOGUE AFUA_3G11890)-RELATED"/>
    <property type="match status" value="1"/>
</dbReference>
<name>A0ABP7EDL8_9ACTN</name>
<gene>
    <name evidence="2" type="ORF">GCM10022204_42090</name>
</gene>